<keyword evidence="3" id="KW-1185">Reference proteome</keyword>
<evidence type="ECO:0000313" key="3">
    <source>
        <dbReference type="Proteomes" id="UP001163823"/>
    </source>
</evidence>
<reference evidence="2" key="1">
    <citation type="journal article" date="2023" name="Science">
        <title>Elucidation of the pathway for biosynthesis of saponin adjuvants from the soapbark tree.</title>
        <authorList>
            <person name="Reed J."/>
            <person name="Orme A."/>
            <person name="El-Demerdash A."/>
            <person name="Owen C."/>
            <person name="Martin L.B.B."/>
            <person name="Misra R.C."/>
            <person name="Kikuchi S."/>
            <person name="Rejzek M."/>
            <person name="Martin A.C."/>
            <person name="Harkess A."/>
            <person name="Leebens-Mack J."/>
            <person name="Louveau T."/>
            <person name="Stephenson M.J."/>
            <person name="Osbourn A."/>
        </authorList>
    </citation>
    <scope>NUCLEOTIDE SEQUENCE</scope>
    <source>
        <strain evidence="2">S10</strain>
    </source>
</reference>
<dbReference type="AlphaFoldDB" id="A0AAD7QF29"/>
<feature type="compositionally biased region" description="Polar residues" evidence="1">
    <location>
        <begin position="237"/>
        <end position="260"/>
    </location>
</feature>
<dbReference type="KEGG" id="qsa:O6P43_003635"/>
<feature type="region of interest" description="Disordered" evidence="1">
    <location>
        <begin position="230"/>
        <end position="260"/>
    </location>
</feature>
<dbReference type="EMBL" id="JARAOO010000002">
    <property type="protein sequence ID" value="KAJ7980351.1"/>
    <property type="molecule type" value="Genomic_DNA"/>
</dbReference>
<gene>
    <name evidence="2" type="ORF">O6P43_003635</name>
</gene>
<accession>A0AAD7QF29</accession>
<protein>
    <submittedName>
        <fullName evidence="2">Uncharacterized protein</fullName>
    </submittedName>
</protein>
<proteinExistence type="predicted"/>
<organism evidence="2 3">
    <name type="scientific">Quillaja saponaria</name>
    <name type="common">Soap bark tree</name>
    <dbReference type="NCBI Taxonomy" id="32244"/>
    <lineage>
        <taxon>Eukaryota</taxon>
        <taxon>Viridiplantae</taxon>
        <taxon>Streptophyta</taxon>
        <taxon>Embryophyta</taxon>
        <taxon>Tracheophyta</taxon>
        <taxon>Spermatophyta</taxon>
        <taxon>Magnoliopsida</taxon>
        <taxon>eudicotyledons</taxon>
        <taxon>Gunneridae</taxon>
        <taxon>Pentapetalae</taxon>
        <taxon>rosids</taxon>
        <taxon>fabids</taxon>
        <taxon>Fabales</taxon>
        <taxon>Quillajaceae</taxon>
        <taxon>Quillaja</taxon>
    </lineage>
</organism>
<sequence>MLLKCTIGRRACYLVLEKRPMGLLRSVRVKEVLRTSLVHEDINLDDDNDFVLVHFVMDEEYEIKDRLCYEMSNLEQHRGDDTVMVSDGGFNGLVQGVSFTSNNNYSKRHGLLHIGKSKGFAGFFARLHVCYFYLIDRKGFCLDVKIDSSRMKLKQDFLDTQYSIFYDCAMSIHRCLSWKPVVTPEHHQLSCIYPYPFPHSQPSSNSNYNQLPQSGSNNVDMINYDNNINPQQPRPLSYSNSGTQNLKGLTNSSGSTTGNLNHSVLRDYQIHFNVYR</sequence>
<dbReference type="Proteomes" id="UP001163823">
    <property type="component" value="Chromosome 2"/>
</dbReference>
<evidence type="ECO:0000256" key="1">
    <source>
        <dbReference type="SAM" id="MobiDB-lite"/>
    </source>
</evidence>
<comment type="caution">
    <text evidence="2">The sequence shown here is derived from an EMBL/GenBank/DDBJ whole genome shotgun (WGS) entry which is preliminary data.</text>
</comment>
<name>A0AAD7QF29_QUISA</name>
<evidence type="ECO:0000313" key="2">
    <source>
        <dbReference type="EMBL" id="KAJ7980351.1"/>
    </source>
</evidence>